<feature type="transmembrane region" description="Helical" evidence="1">
    <location>
        <begin position="270"/>
        <end position="286"/>
    </location>
</feature>
<protein>
    <recommendedName>
        <fullName evidence="4">EpsG family protein</fullName>
    </recommendedName>
</protein>
<keyword evidence="1" id="KW-1133">Transmembrane helix</keyword>
<feature type="transmembrane region" description="Helical" evidence="1">
    <location>
        <begin position="31"/>
        <end position="47"/>
    </location>
</feature>
<organism evidence="2 3">
    <name type="scientific">Corynebacterium occultum</name>
    <dbReference type="NCBI Taxonomy" id="2675219"/>
    <lineage>
        <taxon>Bacteria</taxon>
        <taxon>Bacillati</taxon>
        <taxon>Actinomycetota</taxon>
        <taxon>Actinomycetes</taxon>
        <taxon>Mycobacteriales</taxon>
        <taxon>Corynebacteriaceae</taxon>
        <taxon>Corynebacterium</taxon>
    </lineage>
</organism>
<name>A0A6B8WDC8_9CORY</name>
<dbReference type="RefSeq" id="WP_156231428.1">
    <property type="nucleotide sequence ID" value="NZ_CP046455.1"/>
</dbReference>
<dbReference type="KEGG" id="cok:COCCU_10405"/>
<feature type="transmembrane region" description="Helical" evidence="1">
    <location>
        <begin position="292"/>
        <end position="308"/>
    </location>
</feature>
<keyword evidence="1" id="KW-0812">Transmembrane</keyword>
<keyword evidence="1" id="KW-0472">Membrane</keyword>
<reference evidence="2 3" key="1">
    <citation type="submission" date="2019-11" db="EMBL/GenBank/DDBJ databases">
        <title>Complete genome sequence of Corynebacterium kalinowskii 1959, a novel Corynebacterium species isolated from soil of a small paddock in Vilsendorf, Germany.</title>
        <authorList>
            <person name="Schaffert L."/>
            <person name="Ruwe M."/>
            <person name="Milse J."/>
            <person name="Hanuschka K."/>
            <person name="Ortseifen V."/>
            <person name="Droste J."/>
            <person name="Brandt D."/>
            <person name="Schlueter L."/>
            <person name="Kutter Y."/>
            <person name="Vinke S."/>
            <person name="Viehoefer P."/>
            <person name="Jacob L."/>
            <person name="Luebke N.-C."/>
            <person name="Schulte-Berndt E."/>
            <person name="Hain C."/>
            <person name="Linder M."/>
            <person name="Schmidt P."/>
            <person name="Wollenschlaeger L."/>
            <person name="Luttermann T."/>
            <person name="Thieme E."/>
            <person name="Hassa J."/>
            <person name="Haak M."/>
            <person name="Wittchen M."/>
            <person name="Mentz A."/>
            <person name="Persicke M."/>
            <person name="Busche T."/>
            <person name="Ruckert C."/>
        </authorList>
    </citation>
    <scope>NUCLEOTIDE SEQUENCE [LARGE SCALE GENOMIC DNA]</scope>
    <source>
        <strain evidence="2 3">2039</strain>
    </source>
</reference>
<dbReference type="AlphaFoldDB" id="A0A6B8WDC8"/>
<dbReference type="Proteomes" id="UP000424462">
    <property type="component" value="Chromosome"/>
</dbReference>
<feature type="transmembrane region" description="Helical" evidence="1">
    <location>
        <begin position="194"/>
        <end position="212"/>
    </location>
</feature>
<dbReference type="EMBL" id="CP046455">
    <property type="protein sequence ID" value="QGU08000.1"/>
    <property type="molecule type" value="Genomic_DNA"/>
</dbReference>
<proteinExistence type="predicted"/>
<dbReference type="InterPro" id="IPR049458">
    <property type="entry name" value="EpsG-like"/>
</dbReference>
<feature type="transmembrane region" description="Helical" evidence="1">
    <location>
        <begin position="241"/>
        <end position="258"/>
    </location>
</feature>
<feature type="transmembrane region" description="Helical" evidence="1">
    <location>
        <begin position="164"/>
        <end position="182"/>
    </location>
</feature>
<keyword evidence="3" id="KW-1185">Reference proteome</keyword>
<dbReference type="Pfam" id="PF14897">
    <property type="entry name" value="EpsG"/>
    <property type="match status" value="1"/>
</dbReference>
<feature type="transmembrane region" description="Helical" evidence="1">
    <location>
        <begin position="117"/>
        <end position="135"/>
    </location>
</feature>
<evidence type="ECO:0000313" key="2">
    <source>
        <dbReference type="EMBL" id="QGU08000.1"/>
    </source>
</evidence>
<feature type="transmembrane region" description="Helical" evidence="1">
    <location>
        <begin position="91"/>
        <end position="111"/>
    </location>
</feature>
<evidence type="ECO:0000256" key="1">
    <source>
        <dbReference type="SAM" id="Phobius"/>
    </source>
</evidence>
<gene>
    <name evidence="2" type="ORF">COCCU_10405</name>
</gene>
<sequence length="346" mass="38497">MTYSIVSIFGFFAIISLCALATSKLIGLTRTISAHVLAIAIAWFYGFRSPNVGADTEEYIDRFLDETVTSDFLFSYAGILLKKVGLDSSQYLFALALATSLLLLHAIKNFTQDYSSASLYLALAAILPYGIMQYINISRQGLAVAIVLYGISLIQHKSSVRGLAMPLATLFIHRTTGIIYLVSHFCKRFLSNRYGLFIAFAAMTIAFILSSYTPEILSMADADLAEKYKSYLFLNTSESPYLIYAKFLWAVFHLAIVYNLNKVKAIPPALYYYYIFVTLSGIALYPNPVVSTRLLASIDFILPVIYAIPTAEKGKDLRTIGVVSLFLYALASPFLFSMYALSFNWG</sequence>
<accession>A0A6B8WDC8</accession>
<evidence type="ECO:0008006" key="4">
    <source>
        <dbReference type="Google" id="ProtNLM"/>
    </source>
</evidence>
<feature type="transmembrane region" description="Helical" evidence="1">
    <location>
        <begin position="320"/>
        <end position="341"/>
    </location>
</feature>
<evidence type="ECO:0000313" key="3">
    <source>
        <dbReference type="Proteomes" id="UP000424462"/>
    </source>
</evidence>